<dbReference type="Proteomes" id="UP000619355">
    <property type="component" value="Unassembled WGS sequence"/>
</dbReference>
<name>A0A919C656_9ACTN</name>
<sequence length="196" mass="20852">MLSTLGGTLRVVYGEGMRADESGFEIEQQQGGWTVRMWWPTGPVTGGPQRITIEPAADAPARDVARGISTTVLRRLDLAAALNLAKMAPQAQSVLEDAAKALTESGETAGLLLANEGVSERYLAVLSFTYASMADMGAVAPVRRLAKLIGRKPETIKDHLKRARREGYLGTIAGKAGGELTDKTLKIIESMAVSKG</sequence>
<protein>
    <submittedName>
        <fullName evidence="1">Uncharacterized protein</fullName>
    </submittedName>
</protein>
<keyword evidence="2" id="KW-1185">Reference proteome</keyword>
<evidence type="ECO:0000313" key="2">
    <source>
        <dbReference type="Proteomes" id="UP000619355"/>
    </source>
</evidence>
<dbReference type="AlphaFoldDB" id="A0A919C656"/>
<accession>A0A919C656</accession>
<dbReference type="EMBL" id="BNBF01000011">
    <property type="protein sequence ID" value="GHG54192.1"/>
    <property type="molecule type" value="Genomic_DNA"/>
</dbReference>
<reference evidence="2" key="1">
    <citation type="journal article" date="2019" name="Int. J. Syst. Evol. Microbiol.">
        <title>The Global Catalogue of Microorganisms (GCM) 10K type strain sequencing project: providing services to taxonomists for standard genome sequencing and annotation.</title>
        <authorList>
            <consortium name="The Broad Institute Genomics Platform"/>
            <consortium name="The Broad Institute Genome Sequencing Center for Infectious Disease"/>
            <person name="Wu L."/>
            <person name="Ma J."/>
        </authorList>
    </citation>
    <scope>NUCLEOTIDE SEQUENCE [LARGE SCALE GENOMIC DNA]</scope>
    <source>
        <strain evidence="2">JCM 4253</strain>
    </source>
</reference>
<gene>
    <name evidence="1" type="ORF">GCM10018980_38560</name>
</gene>
<evidence type="ECO:0000313" key="1">
    <source>
        <dbReference type="EMBL" id="GHG54192.1"/>
    </source>
</evidence>
<proteinExistence type="predicted"/>
<comment type="caution">
    <text evidence="1">The sequence shown here is derived from an EMBL/GenBank/DDBJ whole genome shotgun (WGS) entry which is preliminary data.</text>
</comment>
<organism evidence="1 2">
    <name type="scientific">Streptomyces capoamus</name>
    <dbReference type="NCBI Taxonomy" id="68183"/>
    <lineage>
        <taxon>Bacteria</taxon>
        <taxon>Bacillati</taxon>
        <taxon>Actinomycetota</taxon>
        <taxon>Actinomycetes</taxon>
        <taxon>Kitasatosporales</taxon>
        <taxon>Streptomycetaceae</taxon>
        <taxon>Streptomyces</taxon>
    </lineage>
</organism>